<feature type="compositionally biased region" description="Polar residues" evidence="4">
    <location>
        <begin position="287"/>
        <end position="302"/>
    </location>
</feature>
<dbReference type="Proteomes" id="UP000050790">
    <property type="component" value="Unassembled WGS sequence"/>
</dbReference>
<dbReference type="PANTHER" id="PTHR16295">
    <property type="entry name" value="TRAF-TYPE ZINC FINGER PROTEIN-RELATED"/>
    <property type="match status" value="1"/>
</dbReference>
<name>A0AA85AE31_9TREM</name>
<evidence type="ECO:0000256" key="2">
    <source>
        <dbReference type="ARBA" id="ARBA00022771"/>
    </source>
</evidence>
<sequence>MTTPILYRRCVNCKENIIELNFDIHEAFCCRNVAICPECGVSLLKTKLLEHQLDKHSQIKCTYCDSLFQESSVLEHEFICPRRLVECTFCNLGVTIDLLEDHEYKCGARTERCSDCGNFVMLKSRQTHRCKKPIECRTNLQNDLDKDFCVALNLQYEDYIQNVYSATLQKHIGSQTDTSHHKTTVERSSNENVVDEWESNSVIPCEFCHSCYSLDMIHEHQVLCLLENDSLMLATEEQTNKPNDVCNQVTINTERTPNSCNTSQAAGSCTNPSMINSIKVQSKKFSSTSQQLKSTNRKSVQCSTSSSTSSSSSLTLPQNNTKHIKTSMNPFSSSKINNKPISMNKNQDPLKLVNNLSKNCLITKTVNHSLNSNSSLNLQKINKDNTIKSKGFSK</sequence>
<keyword evidence="3" id="KW-0862">Zinc</keyword>
<evidence type="ECO:0000256" key="4">
    <source>
        <dbReference type="SAM" id="MobiDB-lite"/>
    </source>
</evidence>
<feature type="compositionally biased region" description="Polar residues" evidence="4">
    <location>
        <begin position="317"/>
        <end position="338"/>
    </location>
</feature>
<feature type="domain" description="TRAFD1/XAF1 zinc finger" evidence="5">
    <location>
        <begin position="99"/>
        <end position="128"/>
    </location>
</feature>
<dbReference type="PANTHER" id="PTHR16295:SF10">
    <property type="entry name" value="EXPRESSED PROTEIN"/>
    <property type="match status" value="1"/>
</dbReference>
<reference evidence="7" key="1">
    <citation type="submission" date="2023-11" db="UniProtKB">
        <authorList>
            <consortium name="WormBaseParasite"/>
        </authorList>
    </citation>
    <scope>IDENTIFICATION</scope>
</reference>
<keyword evidence="1" id="KW-0479">Metal-binding</keyword>
<dbReference type="InterPro" id="IPR049439">
    <property type="entry name" value="TRAFD1-XIAF1_Znf"/>
</dbReference>
<keyword evidence="2" id="KW-0863">Zinc-finger</keyword>
<evidence type="ECO:0000259" key="5">
    <source>
        <dbReference type="Pfam" id="PF21366"/>
    </source>
</evidence>
<dbReference type="SUPFAM" id="SSF49599">
    <property type="entry name" value="TRAF domain-like"/>
    <property type="match status" value="1"/>
</dbReference>
<feature type="compositionally biased region" description="Low complexity" evidence="4">
    <location>
        <begin position="303"/>
        <end position="316"/>
    </location>
</feature>
<dbReference type="WBParaSite" id="SMRG1_79870.1">
    <property type="protein sequence ID" value="SMRG1_79870.1"/>
    <property type="gene ID" value="SMRG1_79870"/>
</dbReference>
<evidence type="ECO:0000256" key="1">
    <source>
        <dbReference type="ARBA" id="ARBA00022723"/>
    </source>
</evidence>
<dbReference type="GO" id="GO:0008270">
    <property type="term" value="F:zinc ion binding"/>
    <property type="evidence" value="ECO:0007669"/>
    <property type="project" value="UniProtKB-KW"/>
</dbReference>
<dbReference type="Pfam" id="PF21366">
    <property type="entry name" value="TRAFD1-XIAF1_ZnF"/>
    <property type="match status" value="1"/>
</dbReference>
<evidence type="ECO:0000313" key="6">
    <source>
        <dbReference type="Proteomes" id="UP000050790"/>
    </source>
</evidence>
<feature type="region of interest" description="Disordered" evidence="4">
    <location>
        <begin position="287"/>
        <end position="338"/>
    </location>
</feature>
<dbReference type="InterPro" id="IPR051986">
    <property type="entry name" value="Innate_Immune_Apopt_Reg"/>
</dbReference>
<protein>
    <recommendedName>
        <fullName evidence="5">TRAFD1/XAF1 zinc finger domain-containing protein</fullName>
    </recommendedName>
</protein>
<organism evidence="6 7">
    <name type="scientific">Schistosoma margrebowiei</name>
    <dbReference type="NCBI Taxonomy" id="48269"/>
    <lineage>
        <taxon>Eukaryota</taxon>
        <taxon>Metazoa</taxon>
        <taxon>Spiralia</taxon>
        <taxon>Lophotrochozoa</taxon>
        <taxon>Platyhelminthes</taxon>
        <taxon>Trematoda</taxon>
        <taxon>Digenea</taxon>
        <taxon>Strigeidida</taxon>
        <taxon>Schistosomatoidea</taxon>
        <taxon>Schistosomatidae</taxon>
        <taxon>Schistosoma</taxon>
    </lineage>
</organism>
<proteinExistence type="predicted"/>
<dbReference type="AlphaFoldDB" id="A0AA85AE31"/>
<evidence type="ECO:0000256" key="3">
    <source>
        <dbReference type="ARBA" id="ARBA00022833"/>
    </source>
</evidence>
<dbReference type="InterPro" id="IPR013083">
    <property type="entry name" value="Znf_RING/FYVE/PHD"/>
</dbReference>
<evidence type="ECO:0000313" key="7">
    <source>
        <dbReference type="WBParaSite" id="SMRG1_79870.1"/>
    </source>
</evidence>
<accession>A0AA85AE31</accession>
<dbReference type="Gene3D" id="3.30.40.10">
    <property type="entry name" value="Zinc/RING finger domain, C3HC4 (zinc finger)"/>
    <property type="match status" value="1"/>
</dbReference>
<dbReference type="GO" id="GO:0005739">
    <property type="term" value="C:mitochondrion"/>
    <property type="evidence" value="ECO:0007669"/>
    <property type="project" value="TreeGrafter"/>
</dbReference>